<gene>
    <name evidence="2" type="ORF">Tci_929546</name>
</gene>
<sequence>DLEIGGATDEEDGGADGASVEVEYVVAREVKGKRV</sequence>
<feature type="compositionally biased region" description="Acidic residues" evidence="1">
    <location>
        <begin position="1"/>
        <end position="14"/>
    </location>
</feature>
<reference evidence="2" key="1">
    <citation type="journal article" date="2019" name="Sci. Rep.">
        <title>Draft genome of Tanacetum cinerariifolium, the natural source of mosquito coil.</title>
        <authorList>
            <person name="Yamashiro T."/>
            <person name="Shiraishi A."/>
            <person name="Satake H."/>
            <person name="Nakayama K."/>
        </authorList>
    </citation>
    <scope>NUCLEOTIDE SEQUENCE</scope>
</reference>
<evidence type="ECO:0000256" key="1">
    <source>
        <dbReference type="SAM" id="MobiDB-lite"/>
    </source>
</evidence>
<protein>
    <submittedName>
        <fullName evidence="2">Uncharacterized protein</fullName>
    </submittedName>
</protein>
<dbReference type="AlphaFoldDB" id="A0A699XD58"/>
<comment type="caution">
    <text evidence="2">The sequence shown here is derived from an EMBL/GenBank/DDBJ whole genome shotgun (WGS) entry which is preliminary data.</text>
</comment>
<feature type="non-terminal residue" evidence="2">
    <location>
        <position position="1"/>
    </location>
</feature>
<name>A0A699XD58_TANCI</name>
<organism evidence="2">
    <name type="scientific">Tanacetum cinerariifolium</name>
    <name type="common">Dalmatian daisy</name>
    <name type="synonym">Chrysanthemum cinerariifolium</name>
    <dbReference type="NCBI Taxonomy" id="118510"/>
    <lineage>
        <taxon>Eukaryota</taxon>
        <taxon>Viridiplantae</taxon>
        <taxon>Streptophyta</taxon>
        <taxon>Embryophyta</taxon>
        <taxon>Tracheophyta</taxon>
        <taxon>Spermatophyta</taxon>
        <taxon>Magnoliopsida</taxon>
        <taxon>eudicotyledons</taxon>
        <taxon>Gunneridae</taxon>
        <taxon>Pentapetalae</taxon>
        <taxon>asterids</taxon>
        <taxon>campanulids</taxon>
        <taxon>Asterales</taxon>
        <taxon>Asteraceae</taxon>
        <taxon>Asteroideae</taxon>
        <taxon>Anthemideae</taxon>
        <taxon>Anthemidinae</taxon>
        <taxon>Tanacetum</taxon>
    </lineage>
</organism>
<accession>A0A699XD58</accession>
<proteinExistence type="predicted"/>
<dbReference type="EMBL" id="BKCJ011842576">
    <property type="protein sequence ID" value="GFD57577.1"/>
    <property type="molecule type" value="Genomic_DNA"/>
</dbReference>
<evidence type="ECO:0000313" key="2">
    <source>
        <dbReference type="EMBL" id="GFD57577.1"/>
    </source>
</evidence>
<feature type="region of interest" description="Disordered" evidence="1">
    <location>
        <begin position="1"/>
        <end position="20"/>
    </location>
</feature>